<keyword evidence="7 12" id="KW-1133">Transmembrane helix</keyword>
<dbReference type="SMART" id="SM00504">
    <property type="entry name" value="Ubox"/>
    <property type="match status" value="1"/>
</dbReference>
<evidence type="ECO:0000256" key="3">
    <source>
        <dbReference type="ARBA" id="ARBA00009045"/>
    </source>
</evidence>
<dbReference type="InterPro" id="IPR022764">
    <property type="entry name" value="Peptidase_S54_rhomboid_dom"/>
</dbReference>
<evidence type="ECO:0000256" key="9">
    <source>
        <dbReference type="ARBA" id="ARBA00030619"/>
    </source>
</evidence>
<dbReference type="Pfam" id="PF01694">
    <property type="entry name" value="Rhomboid"/>
    <property type="match status" value="1"/>
</dbReference>
<dbReference type="CDD" id="cd16664">
    <property type="entry name" value="RING-Ubox_PUB"/>
    <property type="match status" value="1"/>
</dbReference>
<dbReference type="GO" id="GO:0006427">
    <property type="term" value="P:histidyl-tRNA aminoacylation"/>
    <property type="evidence" value="ECO:0007669"/>
    <property type="project" value="TreeGrafter"/>
</dbReference>
<dbReference type="InterPro" id="IPR035952">
    <property type="entry name" value="Rhomboid-like_sf"/>
</dbReference>
<feature type="transmembrane region" description="Helical" evidence="12">
    <location>
        <begin position="891"/>
        <end position="912"/>
    </location>
</feature>
<dbReference type="GO" id="GO:0016567">
    <property type="term" value="P:protein ubiquitination"/>
    <property type="evidence" value="ECO:0007669"/>
    <property type="project" value="InterPro"/>
</dbReference>
<evidence type="ECO:0000313" key="16">
    <source>
        <dbReference type="Proteomes" id="UP001255856"/>
    </source>
</evidence>
<evidence type="ECO:0000256" key="5">
    <source>
        <dbReference type="ARBA" id="ARBA00022692"/>
    </source>
</evidence>
<feature type="compositionally biased region" description="Low complexity" evidence="11">
    <location>
        <begin position="1050"/>
        <end position="1059"/>
    </location>
</feature>
<keyword evidence="16" id="KW-1185">Reference proteome</keyword>
<dbReference type="InterPro" id="IPR045864">
    <property type="entry name" value="aa-tRNA-synth_II/BPL/LPL"/>
</dbReference>
<evidence type="ECO:0000256" key="11">
    <source>
        <dbReference type="SAM" id="MobiDB-lite"/>
    </source>
</evidence>
<dbReference type="GO" id="GO:0004842">
    <property type="term" value="F:ubiquitin-protein transferase activity"/>
    <property type="evidence" value="ECO:0007669"/>
    <property type="project" value="InterPro"/>
</dbReference>
<dbReference type="InterPro" id="IPR045210">
    <property type="entry name" value="RING-Ubox_PUB"/>
</dbReference>
<dbReference type="PROSITE" id="PS50862">
    <property type="entry name" value="AA_TRNA_LIGASE_II"/>
    <property type="match status" value="1"/>
</dbReference>
<dbReference type="Gene3D" id="3.30.930.10">
    <property type="entry name" value="Bira Bifunctional Protein, Domain 2"/>
    <property type="match status" value="1"/>
</dbReference>
<dbReference type="InterPro" id="IPR006195">
    <property type="entry name" value="aa-tRNA-synth_II"/>
</dbReference>
<dbReference type="GO" id="GO:0004252">
    <property type="term" value="F:serine-type endopeptidase activity"/>
    <property type="evidence" value="ECO:0007669"/>
    <property type="project" value="InterPro"/>
</dbReference>
<evidence type="ECO:0000259" key="13">
    <source>
        <dbReference type="PROSITE" id="PS50862"/>
    </source>
</evidence>
<evidence type="ECO:0000256" key="1">
    <source>
        <dbReference type="ARBA" id="ARBA00004141"/>
    </source>
</evidence>
<evidence type="ECO:0000256" key="2">
    <source>
        <dbReference type="ARBA" id="ARBA00008226"/>
    </source>
</evidence>
<dbReference type="Gene3D" id="3.30.40.10">
    <property type="entry name" value="Zinc/RING finger domain, C3HC4 (zinc finger)"/>
    <property type="match status" value="1"/>
</dbReference>
<dbReference type="Gene3D" id="3.40.50.800">
    <property type="entry name" value="Anticodon-binding domain"/>
    <property type="match status" value="1"/>
</dbReference>
<dbReference type="InterPro" id="IPR004516">
    <property type="entry name" value="HisRS/HisZ"/>
</dbReference>
<dbReference type="PANTHER" id="PTHR43707:SF1">
    <property type="entry name" value="HISTIDINE--TRNA LIGASE, MITOCHONDRIAL-RELATED"/>
    <property type="match status" value="1"/>
</dbReference>
<dbReference type="InterPro" id="IPR041715">
    <property type="entry name" value="HisRS-like_core"/>
</dbReference>
<feature type="transmembrane region" description="Helical" evidence="12">
    <location>
        <begin position="712"/>
        <end position="734"/>
    </location>
</feature>
<feature type="compositionally biased region" description="Pro residues" evidence="11">
    <location>
        <begin position="1060"/>
        <end position="1070"/>
    </location>
</feature>
<evidence type="ECO:0000256" key="4">
    <source>
        <dbReference type="ARBA" id="ARBA00012815"/>
    </source>
</evidence>
<name>A0AAD9IJP8_PROWI</name>
<organism evidence="15 16">
    <name type="scientific">Prototheca wickerhamii</name>
    <dbReference type="NCBI Taxonomy" id="3111"/>
    <lineage>
        <taxon>Eukaryota</taxon>
        <taxon>Viridiplantae</taxon>
        <taxon>Chlorophyta</taxon>
        <taxon>core chlorophytes</taxon>
        <taxon>Trebouxiophyceae</taxon>
        <taxon>Chlorellales</taxon>
        <taxon>Chlorellaceae</taxon>
        <taxon>Prototheca</taxon>
    </lineage>
</organism>
<dbReference type="Gene3D" id="1.20.1540.10">
    <property type="entry name" value="Rhomboid-like"/>
    <property type="match status" value="1"/>
</dbReference>
<feature type="transmembrane region" description="Helical" evidence="12">
    <location>
        <begin position="810"/>
        <end position="828"/>
    </location>
</feature>
<comment type="similarity">
    <text evidence="3">Belongs to the peptidase S54 family.</text>
</comment>
<sequence length="1070" mass="115533">MPSRVEGLGLRYTSFVEVMAPIASRRVMNEIIMPNLADSYYGWGLDIVWPRLLGYPNNKIAIIDEVCMFHPRFQHPRRKRIYSIKHPEGWDSRTEMAEIRARFNASEEDLRALNMTQHDVLYRSLPLEEFQALRGRVPQCPLGQHPAGLMADDHPPCERSGSLSVQVLAVGQLIIVIAIAIAFRLRQTPRSWLFGHWAAVTEQFGFEMVDYPVLESESLFIRKAGEEITEQLYNFEVLVDKGGRRVALRPELTPSLARLALAEGASRPQPLKWAAIGQCWRYERSIEAEAELLSALVTFFQRVGLTAADVGIRVSTRALLGAVLDHHGVDHALFPSVYVVVDKAEKLPVAEVAAQLAALGIPAAATEALLRVLGLRDVAGLERLLPGAATPHFLAELQRLFALCEAYGLRDWVQFDASVVRGLAYYTGPVFEVFDRAGSLRAVCGGGRYDDLLSSLGGGPKRPCVGFGFGDAVIVELLKDRGLLPDLPRSVDDAVFALEPALHGAPCGAAAALRAAGRRVDLVLEPKRLKWALKHAEKLGAANLVLVAPDEWARGEFKVKELATREETTVAGVEGLLDKPELQAEVEATAPRHFFCPIGLYIMRDPVVLSSGQTYDRSSIERWLAQGRLRCPVTQTQLQQPVSLVPNVVLRQSIVDWASRRAPWLLDEEGNLRPPEQDNTDTFLEVAASAPSGFDVRDEALRRQNEALASRLLVGAEIVLVCVAWVVIYILSVWKNDWDLANLADNPWAGAGGPALLQLGAQSHVSVVALGQGWRIISSPFVSAGVIQLVPNLSLLCAFAWHLDAVLPSPGVWLPVIFLLGSWIGALASANLNLYYVTTGATAGVAALLGGMWVELGMNRHLYQLHWVSALVLFLTTGVLGTLSVLPYQDFWYLATSFCAGAVLTGLALTFARRPKGRSSAPPGRGKARGAAGAAALVFALFLLVAGTVLAAVGLGVDTNAGEKCGTACADLSCAPLKWWSCTPQPAVWVGSCGFGVGPGQELFLECASGQQVVLDGNTTSGSEVPASVLVRATQLCFELCALGSNGALSPSPSPGAAASPPPPNTVNSR</sequence>
<feature type="transmembrane region" description="Helical" evidence="12">
    <location>
        <begin position="163"/>
        <end position="183"/>
    </location>
</feature>
<evidence type="ECO:0000256" key="8">
    <source>
        <dbReference type="ARBA" id="ARBA00023136"/>
    </source>
</evidence>
<protein>
    <recommendedName>
        <fullName evidence="4">histidine--tRNA ligase</fullName>
        <ecNumber evidence="4">6.1.1.21</ecNumber>
    </recommendedName>
    <alternativeName>
        <fullName evidence="9">Histidyl-tRNA synthetase</fullName>
    </alternativeName>
</protein>
<feature type="transmembrane region" description="Helical" evidence="12">
    <location>
        <begin position="865"/>
        <end position="885"/>
    </location>
</feature>
<accession>A0AAD9IJP8</accession>
<gene>
    <name evidence="15" type="ORF">QBZ16_003254</name>
</gene>
<comment type="catalytic activity">
    <reaction evidence="10">
        <text>tRNA(His) + L-histidine + ATP = L-histidyl-tRNA(His) + AMP + diphosphate + H(+)</text>
        <dbReference type="Rhea" id="RHEA:17313"/>
        <dbReference type="Rhea" id="RHEA-COMP:9665"/>
        <dbReference type="Rhea" id="RHEA-COMP:9689"/>
        <dbReference type="ChEBI" id="CHEBI:15378"/>
        <dbReference type="ChEBI" id="CHEBI:30616"/>
        <dbReference type="ChEBI" id="CHEBI:33019"/>
        <dbReference type="ChEBI" id="CHEBI:57595"/>
        <dbReference type="ChEBI" id="CHEBI:78442"/>
        <dbReference type="ChEBI" id="CHEBI:78527"/>
        <dbReference type="ChEBI" id="CHEBI:456215"/>
        <dbReference type="EC" id="6.1.1.21"/>
    </reaction>
</comment>
<comment type="similarity">
    <text evidence="2">Belongs to the class-II aminoacyl-tRNA synthetase family.</text>
</comment>
<dbReference type="InterPro" id="IPR004154">
    <property type="entry name" value="Anticodon-bd"/>
</dbReference>
<reference evidence="15" key="1">
    <citation type="submission" date="2021-01" db="EMBL/GenBank/DDBJ databases">
        <authorList>
            <person name="Eckstrom K.M.E."/>
        </authorList>
    </citation>
    <scope>NUCLEOTIDE SEQUENCE</scope>
    <source>
        <strain evidence="15">UVCC 0001</strain>
    </source>
</reference>
<evidence type="ECO:0000256" key="10">
    <source>
        <dbReference type="ARBA" id="ARBA00047639"/>
    </source>
</evidence>
<feature type="transmembrane region" description="Helical" evidence="12">
    <location>
        <begin position="834"/>
        <end position="853"/>
    </location>
</feature>
<dbReference type="Pfam" id="PF03129">
    <property type="entry name" value="HGTP_anticodon"/>
    <property type="match status" value="1"/>
</dbReference>
<feature type="transmembrane region" description="Helical" evidence="12">
    <location>
        <begin position="933"/>
        <end position="957"/>
    </location>
</feature>
<evidence type="ECO:0000256" key="7">
    <source>
        <dbReference type="ARBA" id="ARBA00022989"/>
    </source>
</evidence>
<evidence type="ECO:0000256" key="6">
    <source>
        <dbReference type="ARBA" id="ARBA00022741"/>
    </source>
</evidence>
<evidence type="ECO:0000313" key="15">
    <source>
        <dbReference type="EMBL" id="KAK2078414.1"/>
    </source>
</evidence>
<dbReference type="GO" id="GO:0000166">
    <property type="term" value="F:nucleotide binding"/>
    <property type="evidence" value="ECO:0007669"/>
    <property type="project" value="UniProtKB-KW"/>
</dbReference>
<feature type="region of interest" description="Disordered" evidence="11">
    <location>
        <begin position="1050"/>
        <end position="1070"/>
    </location>
</feature>
<keyword evidence="5 12" id="KW-0812">Transmembrane</keyword>
<dbReference type="Pfam" id="PF13393">
    <property type="entry name" value="tRNA-synt_His"/>
    <property type="match status" value="1"/>
</dbReference>
<dbReference type="SUPFAM" id="SSF52954">
    <property type="entry name" value="Class II aaRS ABD-related"/>
    <property type="match status" value="1"/>
</dbReference>
<dbReference type="GO" id="GO:0004821">
    <property type="term" value="F:histidine-tRNA ligase activity"/>
    <property type="evidence" value="ECO:0007669"/>
    <property type="project" value="UniProtKB-EC"/>
</dbReference>
<dbReference type="GO" id="GO:0005737">
    <property type="term" value="C:cytoplasm"/>
    <property type="evidence" value="ECO:0007669"/>
    <property type="project" value="InterPro"/>
</dbReference>
<evidence type="ECO:0000259" key="14">
    <source>
        <dbReference type="PROSITE" id="PS51698"/>
    </source>
</evidence>
<dbReference type="SUPFAM" id="SSF55681">
    <property type="entry name" value="Class II aaRS and biotin synthetases"/>
    <property type="match status" value="1"/>
</dbReference>
<dbReference type="Pfam" id="PF04564">
    <property type="entry name" value="U-box"/>
    <property type="match status" value="1"/>
</dbReference>
<evidence type="ECO:0000256" key="12">
    <source>
        <dbReference type="SAM" id="Phobius"/>
    </source>
</evidence>
<proteinExistence type="inferred from homology"/>
<feature type="domain" description="U-box" evidence="14">
    <location>
        <begin position="589"/>
        <end position="664"/>
    </location>
</feature>
<dbReference type="SUPFAM" id="SSF144091">
    <property type="entry name" value="Rhomboid-like"/>
    <property type="match status" value="1"/>
</dbReference>
<dbReference type="PROSITE" id="PS51698">
    <property type="entry name" value="U_BOX"/>
    <property type="match status" value="1"/>
</dbReference>
<keyword evidence="6" id="KW-0547">Nucleotide-binding</keyword>
<dbReference type="AlphaFoldDB" id="A0AAD9IJP8"/>
<keyword evidence="8 12" id="KW-0472">Membrane</keyword>
<dbReference type="InterPro" id="IPR003613">
    <property type="entry name" value="Ubox_domain"/>
</dbReference>
<comment type="caution">
    <text evidence="15">The sequence shown here is derived from an EMBL/GenBank/DDBJ whole genome shotgun (WGS) entry which is preliminary data.</text>
</comment>
<dbReference type="InterPro" id="IPR036621">
    <property type="entry name" value="Anticodon-bd_dom_sf"/>
</dbReference>
<dbReference type="EMBL" id="JASFZW010000004">
    <property type="protein sequence ID" value="KAK2078414.1"/>
    <property type="molecule type" value="Genomic_DNA"/>
</dbReference>
<dbReference type="GO" id="GO:0016020">
    <property type="term" value="C:membrane"/>
    <property type="evidence" value="ECO:0007669"/>
    <property type="project" value="UniProtKB-SubCell"/>
</dbReference>
<dbReference type="CDD" id="cd00773">
    <property type="entry name" value="HisRS-like_core"/>
    <property type="match status" value="1"/>
</dbReference>
<feature type="domain" description="Aminoacyl-transfer RNA synthetases class-II family profile" evidence="13">
    <location>
        <begin position="202"/>
        <end position="485"/>
    </location>
</feature>
<comment type="subcellular location">
    <subcellularLocation>
        <location evidence="1">Membrane</location>
        <topology evidence="1">Multi-pass membrane protein</topology>
    </subcellularLocation>
</comment>
<dbReference type="Proteomes" id="UP001255856">
    <property type="component" value="Unassembled WGS sequence"/>
</dbReference>
<dbReference type="PANTHER" id="PTHR43707">
    <property type="entry name" value="HISTIDYL-TRNA SYNTHETASE"/>
    <property type="match status" value="1"/>
</dbReference>
<dbReference type="InterPro" id="IPR013083">
    <property type="entry name" value="Znf_RING/FYVE/PHD"/>
</dbReference>
<dbReference type="EC" id="6.1.1.21" evidence="4"/>
<dbReference type="SUPFAM" id="SSF57850">
    <property type="entry name" value="RING/U-box"/>
    <property type="match status" value="1"/>
</dbReference>